<organism evidence="2 3">
    <name type="scientific">Chionoecetes opilio</name>
    <name type="common">Atlantic snow crab</name>
    <name type="synonym">Cancer opilio</name>
    <dbReference type="NCBI Taxonomy" id="41210"/>
    <lineage>
        <taxon>Eukaryota</taxon>
        <taxon>Metazoa</taxon>
        <taxon>Ecdysozoa</taxon>
        <taxon>Arthropoda</taxon>
        <taxon>Crustacea</taxon>
        <taxon>Multicrustacea</taxon>
        <taxon>Malacostraca</taxon>
        <taxon>Eumalacostraca</taxon>
        <taxon>Eucarida</taxon>
        <taxon>Decapoda</taxon>
        <taxon>Pleocyemata</taxon>
        <taxon>Brachyura</taxon>
        <taxon>Eubrachyura</taxon>
        <taxon>Majoidea</taxon>
        <taxon>Majidae</taxon>
        <taxon>Chionoecetes</taxon>
    </lineage>
</organism>
<gene>
    <name evidence="2" type="ORF">GWK47_040031</name>
</gene>
<keyword evidence="3" id="KW-1185">Reference proteome</keyword>
<feature type="compositionally biased region" description="Basic residues" evidence="1">
    <location>
        <begin position="139"/>
        <end position="150"/>
    </location>
</feature>
<reference evidence="2" key="1">
    <citation type="submission" date="2020-07" db="EMBL/GenBank/DDBJ databases">
        <title>The High-quality genome of the commercially important snow crab, Chionoecetes opilio.</title>
        <authorList>
            <person name="Jeong J.-H."/>
            <person name="Ryu S."/>
        </authorList>
    </citation>
    <scope>NUCLEOTIDE SEQUENCE</scope>
    <source>
        <strain evidence="2">MADBK_172401_WGS</strain>
        <tissue evidence="2">Digestive gland</tissue>
    </source>
</reference>
<dbReference type="EMBL" id="JACEEZ010006504">
    <property type="protein sequence ID" value="KAG0724711.1"/>
    <property type="molecule type" value="Genomic_DNA"/>
</dbReference>
<dbReference type="OrthoDB" id="10037961at2759"/>
<evidence type="ECO:0000313" key="2">
    <source>
        <dbReference type="EMBL" id="KAG0724711.1"/>
    </source>
</evidence>
<accession>A0A8J5CXT9</accession>
<comment type="caution">
    <text evidence="2">The sequence shown here is derived from an EMBL/GenBank/DDBJ whole genome shotgun (WGS) entry which is preliminary data.</text>
</comment>
<dbReference type="AlphaFoldDB" id="A0A8J5CXT9"/>
<evidence type="ECO:0000313" key="3">
    <source>
        <dbReference type="Proteomes" id="UP000770661"/>
    </source>
</evidence>
<proteinExistence type="predicted"/>
<protein>
    <submittedName>
        <fullName evidence="2">Uncharacterized protein</fullName>
    </submittedName>
</protein>
<feature type="region of interest" description="Disordered" evidence="1">
    <location>
        <begin position="120"/>
        <end position="150"/>
    </location>
</feature>
<name>A0A8J5CXT9_CHIOP</name>
<sequence length="150" mass="17086">MGLRATSAGARGPDSSTLDEQVTIGIRAWLYYCNRWFLPPYPPNTHPTSRDILERCVHGLTQNANESFHSMTWSRARKAKFAGFTRLSFVAELAILDHNFGYQKASLLKSFKVNSKALRKSLSQQDKEKRHSKGNYNPKTKKKKTNIGRL</sequence>
<evidence type="ECO:0000256" key="1">
    <source>
        <dbReference type="SAM" id="MobiDB-lite"/>
    </source>
</evidence>
<dbReference type="Proteomes" id="UP000770661">
    <property type="component" value="Unassembled WGS sequence"/>
</dbReference>